<dbReference type="InParanoid" id="A0A316YHT3"/>
<accession>A0A316YHT3</accession>
<dbReference type="Gene3D" id="3.50.4.10">
    <property type="entry name" value="Hepatocyte Growth Factor"/>
    <property type="match status" value="1"/>
</dbReference>
<evidence type="ECO:0000256" key="1">
    <source>
        <dbReference type="SAM" id="SignalP"/>
    </source>
</evidence>
<name>A0A316YHT3_9BASI</name>
<reference evidence="2 3" key="1">
    <citation type="journal article" date="2018" name="Mol. Biol. Evol.">
        <title>Broad Genomic Sampling Reveals a Smut Pathogenic Ancestry of the Fungal Clade Ustilaginomycotina.</title>
        <authorList>
            <person name="Kijpornyongpan T."/>
            <person name="Mondo S.J."/>
            <person name="Barry K."/>
            <person name="Sandor L."/>
            <person name="Lee J."/>
            <person name="Lipzen A."/>
            <person name="Pangilinan J."/>
            <person name="LaButti K."/>
            <person name="Hainaut M."/>
            <person name="Henrissat B."/>
            <person name="Grigoriev I.V."/>
            <person name="Spatafora J.W."/>
            <person name="Aime M.C."/>
        </authorList>
    </citation>
    <scope>NUCLEOTIDE SEQUENCE [LARGE SCALE GENOMIC DNA]</scope>
    <source>
        <strain evidence="2 3">MCA 4198</strain>
    </source>
</reference>
<proteinExistence type="predicted"/>
<dbReference type="RefSeq" id="XP_025374473.1">
    <property type="nucleotide sequence ID" value="XM_025522687.1"/>
</dbReference>
<dbReference type="Proteomes" id="UP000245768">
    <property type="component" value="Unassembled WGS sequence"/>
</dbReference>
<evidence type="ECO:0000313" key="2">
    <source>
        <dbReference type="EMBL" id="PWN87275.1"/>
    </source>
</evidence>
<dbReference type="EMBL" id="KZ819640">
    <property type="protein sequence ID" value="PWN87275.1"/>
    <property type="molecule type" value="Genomic_DNA"/>
</dbReference>
<protein>
    <recommendedName>
        <fullName evidence="4">Apple domain-containing protein</fullName>
    </recommendedName>
</protein>
<dbReference type="GeneID" id="37044603"/>
<feature type="chain" id="PRO_5016407762" description="Apple domain-containing protein" evidence="1">
    <location>
        <begin position="20"/>
        <end position="380"/>
    </location>
</feature>
<keyword evidence="1" id="KW-0732">Signal</keyword>
<keyword evidence="3" id="KW-1185">Reference proteome</keyword>
<evidence type="ECO:0000313" key="3">
    <source>
        <dbReference type="Proteomes" id="UP000245768"/>
    </source>
</evidence>
<dbReference type="AlphaFoldDB" id="A0A316YHT3"/>
<dbReference type="STRING" id="215250.A0A316YHT3"/>
<feature type="signal peptide" evidence="1">
    <location>
        <begin position="1"/>
        <end position="19"/>
    </location>
</feature>
<evidence type="ECO:0008006" key="4">
    <source>
        <dbReference type="Google" id="ProtNLM"/>
    </source>
</evidence>
<organism evidence="2 3">
    <name type="scientific">Acaromyces ingoldii</name>
    <dbReference type="NCBI Taxonomy" id="215250"/>
    <lineage>
        <taxon>Eukaryota</taxon>
        <taxon>Fungi</taxon>
        <taxon>Dikarya</taxon>
        <taxon>Basidiomycota</taxon>
        <taxon>Ustilaginomycotina</taxon>
        <taxon>Exobasidiomycetes</taxon>
        <taxon>Exobasidiales</taxon>
        <taxon>Cryptobasidiaceae</taxon>
        <taxon>Acaromyces</taxon>
    </lineage>
</organism>
<gene>
    <name evidence="2" type="ORF">FA10DRAFT_269272</name>
</gene>
<sequence>MRVALPSLLFLTLGSVVAADETKFYTQELCSTKLGSRSQRHVATATYAVTATIVLPARTKVVRSTSTVTPATVTVSQTSTSTATSYVTTQTTDTATTTLTETETDTVTSTATSTTTTTTTSTSTVASTTTIAPAGFTPILSSSSYVPRDIQDASADRLFPRGTRKQDNTLVCKGGKPKRPAALRYPQKVNCKAAVEAVIVRTKTRTASPTTITAAAPTTTQTVSVTTTATDTSTLADVTVTETETDTETSTSTATTTSTVTATTTVTDVVPSATEYAICGADNFANSANGAQALTGVEPYAQVDYYSDTTSAAQCCSRCQAATSCSYFVYISNSCYLGNPTTCQAGVNNANFYTSAGSDPADGFTVGNGACGAIHDSGSY</sequence>